<evidence type="ECO:0000256" key="4">
    <source>
        <dbReference type="ARBA" id="ARBA00023128"/>
    </source>
</evidence>
<evidence type="ECO:0000256" key="6">
    <source>
        <dbReference type="ARBA" id="ARBA00035132"/>
    </source>
</evidence>
<dbReference type="Pfam" id="PF08293">
    <property type="entry name" value="MRP-S33"/>
    <property type="match status" value="1"/>
</dbReference>
<reference evidence="9" key="3">
    <citation type="submission" date="2017-01" db="EMBL/GenBank/DDBJ databases">
        <authorList>
            <person name="Mah S.A."/>
            <person name="Swanson W.J."/>
            <person name="Moy G.W."/>
            <person name="Vacquier V.D."/>
        </authorList>
    </citation>
    <scope>NUCLEOTIDE SEQUENCE [LARGE SCALE GENOMIC DNA]</scope>
    <source>
        <strain evidence="9">65</strain>
    </source>
</reference>
<gene>
    <name evidence="9" type="ORF">BON22_4581</name>
    <name evidence="8" type="ORF">CYFA0S_03e00848g</name>
</gene>
<dbReference type="OMA" id="FKEWFPE"/>
<accession>A0A061ANM0</accession>
<dbReference type="STRING" id="36022.A0A061ANM0"/>
<keyword evidence="4" id="KW-0496">Mitochondrion</keyword>
<protein>
    <recommendedName>
        <fullName evidence="6">Small ribosomal subunit protein mS33</fullName>
    </recommendedName>
</protein>
<dbReference type="EMBL" id="LK052888">
    <property type="protein sequence ID" value="CDR39207.1"/>
    <property type="molecule type" value="Genomic_DNA"/>
</dbReference>
<dbReference type="Proteomes" id="UP000189513">
    <property type="component" value="Unassembled WGS sequence"/>
</dbReference>
<dbReference type="VEuPathDB" id="FungiDB:BON22_4581"/>
<dbReference type="PANTHER" id="PTHR13362">
    <property type="entry name" value="MITOCHONDRIAL RIBOSOMAL PROTEIN S33"/>
    <property type="match status" value="1"/>
</dbReference>
<feature type="region of interest" description="Disordered" evidence="7">
    <location>
        <begin position="82"/>
        <end position="109"/>
    </location>
</feature>
<dbReference type="EMBL" id="MPUK01000010">
    <property type="protein sequence ID" value="ONH65619.1"/>
    <property type="molecule type" value="Genomic_DNA"/>
</dbReference>
<dbReference type="InterPro" id="IPR013219">
    <property type="entry name" value="Ribosomal_mS33"/>
</dbReference>
<comment type="similarity">
    <text evidence="2">Belongs to the mitochondrion-specific ribosomal protein mS33 family.</text>
</comment>
<proteinExistence type="inferred from homology"/>
<evidence type="ECO:0000313" key="10">
    <source>
        <dbReference type="Proteomes" id="UP000189513"/>
    </source>
</evidence>
<organism evidence="8">
    <name type="scientific">Cyberlindnera fabianii</name>
    <name type="common">Yeast</name>
    <name type="synonym">Hansenula fabianii</name>
    <dbReference type="NCBI Taxonomy" id="36022"/>
    <lineage>
        <taxon>Eukaryota</taxon>
        <taxon>Fungi</taxon>
        <taxon>Dikarya</taxon>
        <taxon>Ascomycota</taxon>
        <taxon>Saccharomycotina</taxon>
        <taxon>Saccharomycetes</taxon>
        <taxon>Phaffomycetales</taxon>
        <taxon>Phaffomycetaceae</taxon>
        <taxon>Cyberlindnera</taxon>
    </lineage>
</organism>
<keyword evidence="10" id="KW-1185">Reference proteome</keyword>
<evidence type="ECO:0000313" key="8">
    <source>
        <dbReference type="EMBL" id="CDR39207.1"/>
    </source>
</evidence>
<dbReference type="GO" id="GO:1990904">
    <property type="term" value="C:ribonucleoprotein complex"/>
    <property type="evidence" value="ECO:0007669"/>
    <property type="project" value="UniProtKB-KW"/>
</dbReference>
<dbReference type="PANTHER" id="PTHR13362:SF2">
    <property type="entry name" value="SMALL RIBOSOMAL SUBUNIT PROTEIN MS33"/>
    <property type="match status" value="1"/>
</dbReference>
<feature type="compositionally biased region" description="Basic residues" evidence="7">
    <location>
        <begin position="84"/>
        <end position="94"/>
    </location>
</feature>
<evidence type="ECO:0000256" key="1">
    <source>
        <dbReference type="ARBA" id="ARBA00004173"/>
    </source>
</evidence>
<sequence>MSGVPSKARLLQLAQVQAKIFNQVFNPTGERTGAKYLKQKLKGDVIKSYYGPTEFITTKQLNAKFPMYKFVDPEEEYRLDILASRKRRGKGAPAKKREAPSADSKKKKK</sequence>
<reference evidence="10" key="2">
    <citation type="journal article" date="2017" name="Genome Announc.">
        <title>Genome sequences of Cyberlindnera fabianii 65, Pichia kudriavzevii 129, and Saccharomyces cerevisiae 131 isolated from fermented masau fruits in Zimbabwe.</title>
        <authorList>
            <person name="van Rijswijck I.M.H."/>
            <person name="Derks M.F.L."/>
            <person name="Abee T."/>
            <person name="de Ridder D."/>
            <person name="Smid E.J."/>
        </authorList>
    </citation>
    <scope>NUCLEOTIDE SEQUENCE [LARGE SCALE GENOMIC DNA]</scope>
    <source>
        <strain evidence="10">65</strain>
    </source>
</reference>
<dbReference type="GO" id="GO:0005739">
    <property type="term" value="C:mitochondrion"/>
    <property type="evidence" value="ECO:0007669"/>
    <property type="project" value="UniProtKB-SubCell"/>
</dbReference>
<dbReference type="OrthoDB" id="2257454at2759"/>
<dbReference type="GO" id="GO:0005840">
    <property type="term" value="C:ribosome"/>
    <property type="evidence" value="ECO:0007669"/>
    <property type="project" value="UniProtKB-KW"/>
</dbReference>
<evidence type="ECO:0000256" key="2">
    <source>
        <dbReference type="ARBA" id="ARBA00008970"/>
    </source>
</evidence>
<feature type="compositionally biased region" description="Basic and acidic residues" evidence="7">
    <location>
        <begin position="95"/>
        <end position="109"/>
    </location>
</feature>
<comment type="subcellular location">
    <subcellularLocation>
        <location evidence="1">Mitochondrion</location>
    </subcellularLocation>
</comment>
<keyword evidence="5" id="KW-0687">Ribonucleoprotein</keyword>
<evidence type="ECO:0000313" key="9">
    <source>
        <dbReference type="EMBL" id="ONH65619.1"/>
    </source>
</evidence>
<evidence type="ECO:0000256" key="3">
    <source>
        <dbReference type="ARBA" id="ARBA00022980"/>
    </source>
</evidence>
<evidence type="ECO:0000256" key="5">
    <source>
        <dbReference type="ARBA" id="ARBA00023274"/>
    </source>
</evidence>
<dbReference type="AlphaFoldDB" id="A0A061ANM0"/>
<keyword evidence="3" id="KW-0689">Ribosomal protein</keyword>
<name>A0A061ANM0_CYBFA</name>
<reference evidence="8" key="1">
    <citation type="journal article" date="2014" name="Genome Announc.">
        <title>Genome sequence of the yeast Cyberlindnera fabianii (Hansenula fabianii).</title>
        <authorList>
            <person name="Freel K.C."/>
            <person name="Sarilar V."/>
            <person name="Neuveglise C."/>
            <person name="Devillers H."/>
            <person name="Friedrich A."/>
            <person name="Schacherer J."/>
        </authorList>
    </citation>
    <scope>NUCLEOTIDE SEQUENCE</scope>
    <source>
        <strain evidence="8">YJS4271</strain>
    </source>
</reference>
<evidence type="ECO:0000256" key="7">
    <source>
        <dbReference type="SAM" id="MobiDB-lite"/>
    </source>
</evidence>